<dbReference type="AlphaFoldDB" id="A0A382QUC1"/>
<gene>
    <name evidence="1" type="ORF">METZ01_LOCUS341276</name>
</gene>
<proteinExistence type="predicted"/>
<accession>A0A382QUC1</accession>
<name>A0A382QUC1_9ZZZZ</name>
<organism evidence="1">
    <name type="scientific">marine metagenome</name>
    <dbReference type="NCBI Taxonomy" id="408172"/>
    <lineage>
        <taxon>unclassified sequences</taxon>
        <taxon>metagenomes</taxon>
        <taxon>ecological metagenomes</taxon>
    </lineage>
</organism>
<evidence type="ECO:0000313" key="1">
    <source>
        <dbReference type="EMBL" id="SVC88422.1"/>
    </source>
</evidence>
<feature type="non-terminal residue" evidence="1">
    <location>
        <position position="95"/>
    </location>
</feature>
<protein>
    <submittedName>
        <fullName evidence="1">Uncharacterized protein</fullName>
    </submittedName>
</protein>
<sequence>MKLKALALFLSLNAAFLCFSAAVEKKSEKKFYDPVIKTVEGWTIEYDPQLLSEDNMELGEEATKALANHLQRIKYILPKEKVSVLQKLPIRIDLK</sequence>
<dbReference type="EMBL" id="UINC01116578">
    <property type="protein sequence ID" value="SVC88422.1"/>
    <property type="molecule type" value="Genomic_DNA"/>
</dbReference>
<reference evidence="1" key="1">
    <citation type="submission" date="2018-05" db="EMBL/GenBank/DDBJ databases">
        <authorList>
            <person name="Lanie J.A."/>
            <person name="Ng W.-L."/>
            <person name="Kazmierczak K.M."/>
            <person name="Andrzejewski T.M."/>
            <person name="Davidsen T.M."/>
            <person name="Wayne K.J."/>
            <person name="Tettelin H."/>
            <person name="Glass J.I."/>
            <person name="Rusch D."/>
            <person name="Podicherti R."/>
            <person name="Tsui H.-C.T."/>
            <person name="Winkler M.E."/>
        </authorList>
    </citation>
    <scope>NUCLEOTIDE SEQUENCE</scope>
</reference>